<proteinExistence type="predicted"/>
<evidence type="ECO:0000313" key="1">
    <source>
        <dbReference type="EMBL" id="KKN88710.1"/>
    </source>
</evidence>
<reference evidence="1" key="1">
    <citation type="journal article" date="2015" name="Nature">
        <title>Complex archaea that bridge the gap between prokaryotes and eukaryotes.</title>
        <authorList>
            <person name="Spang A."/>
            <person name="Saw J.H."/>
            <person name="Jorgensen S.L."/>
            <person name="Zaremba-Niedzwiedzka K."/>
            <person name="Martijn J."/>
            <person name="Lind A.E."/>
            <person name="van Eijk R."/>
            <person name="Schleper C."/>
            <person name="Guy L."/>
            <person name="Ettema T.J."/>
        </authorList>
    </citation>
    <scope>NUCLEOTIDE SEQUENCE</scope>
</reference>
<dbReference type="AlphaFoldDB" id="A0A0F9U661"/>
<protein>
    <submittedName>
        <fullName evidence="1">Uncharacterized protein</fullName>
    </submittedName>
</protein>
<name>A0A0F9U661_9ZZZZ</name>
<gene>
    <name evidence="1" type="ORF">LCGC14_0246010</name>
</gene>
<comment type="caution">
    <text evidence="1">The sequence shown here is derived from an EMBL/GenBank/DDBJ whole genome shotgun (WGS) entry which is preliminary data.</text>
</comment>
<organism evidence="1">
    <name type="scientific">marine sediment metagenome</name>
    <dbReference type="NCBI Taxonomy" id="412755"/>
    <lineage>
        <taxon>unclassified sequences</taxon>
        <taxon>metagenomes</taxon>
        <taxon>ecological metagenomes</taxon>
    </lineage>
</organism>
<sequence>MSKDKLPSKIVVAPKSTAPLTITFESQKDDKTLVTIIRNDGKKVQSHLCSPLERDNWLITIHNETLQVETKYYYE</sequence>
<dbReference type="EMBL" id="LAZR01000126">
    <property type="protein sequence ID" value="KKN88710.1"/>
    <property type="molecule type" value="Genomic_DNA"/>
</dbReference>
<accession>A0A0F9U661</accession>